<gene>
    <name evidence="1" type="ORF">LZT28_01985</name>
</gene>
<proteinExistence type="predicted"/>
<protein>
    <submittedName>
        <fullName evidence="1">Uncharacterized protein</fullName>
    </submittedName>
</protein>
<evidence type="ECO:0000313" key="1">
    <source>
        <dbReference type="EMBL" id="MCV3287028.1"/>
    </source>
</evidence>
<sequence length="125" mass="13796">MIQLNGIDLPDDMSWPNELAYTPVVQSLEHAVTGDPVLQFGIQKGGRAIHLVSDGAWLSREQLDALRATLTVSPPLLLNLANTVFKVTWDHPTTPIEATPISPEAEPWLNPAAQYEVTLRFITLE</sequence>
<dbReference type="EMBL" id="JAJVCY010000002">
    <property type="protein sequence ID" value="MCV3287028.1"/>
    <property type="molecule type" value="Genomic_DNA"/>
</dbReference>
<dbReference type="AlphaFoldDB" id="A0AAW5RFH1"/>
<comment type="caution">
    <text evidence="1">The sequence shown here is derived from an EMBL/GenBank/DDBJ whole genome shotgun (WGS) entry which is preliminary data.</text>
</comment>
<organism evidence="1 2">
    <name type="scientific">Aeromonas media</name>
    <dbReference type="NCBI Taxonomy" id="651"/>
    <lineage>
        <taxon>Bacteria</taxon>
        <taxon>Pseudomonadati</taxon>
        <taxon>Pseudomonadota</taxon>
        <taxon>Gammaproteobacteria</taxon>
        <taxon>Aeromonadales</taxon>
        <taxon>Aeromonadaceae</taxon>
        <taxon>Aeromonas</taxon>
    </lineage>
</organism>
<accession>A0AAW5RFH1</accession>
<reference evidence="1" key="1">
    <citation type="submission" date="2022-01" db="EMBL/GenBank/DDBJ databases">
        <title>Comparison of Fish pathogen Aeromonas spp.</title>
        <authorList>
            <person name="Dubey S."/>
            <person name="Sorum H."/>
            <person name="Munangandu H.M."/>
        </authorList>
    </citation>
    <scope>NUCLEOTIDE SEQUENCE</scope>
    <source>
        <strain evidence="1">SD/21-15</strain>
    </source>
</reference>
<dbReference type="RefSeq" id="WP_042649244.1">
    <property type="nucleotide sequence ID" value="NZ_CAWMGL010000106.1"/>
</dbReference>
<name>A0AAW5RFH1_AERME</name>
<evidence type="ECO:0000313" key="2">
    <source>
        <dbReference type="Proteomes" id="UP001208651"/>
    </source>
</evidence>
<dbReference type="Proteomes" id="UP001208651">
    <property type="component" value="Unassembled WGS sequence"/>
</dbReference>